<comment type="caution">
    <text evidence="1">The sequence shown here is derived from an EMBL/GenBank/DDBJ whole genome shotgun (WGS) entry which is preliminary data.</text>
</comment>
<gene>
    <name evidence="1" type="ORF">AN2V17_01500</name>
</gene>
<keyword evidence="2" id="KW-1185">Reference proteome</keyword>
<sequence length="68" mass="8109">MDFIKNAEKVTCLFSRQSNLFCFAFIVICVNFKNILIANYYISLYKKWIIFYIKVIKSLKSNEKSIKI</sequence>
<accession>A0ACB5UEG8</accession>
<evidence type="ECO:0000313" key="1">
    <source>
        <dbReference type="EMBL" id="GMQ60923.1"/>
    </source>
</evidence>
<dbReference type="Proteomes" id="UP001374599">
    <property type="component" value="Unassembled WGS sequence"/>
</dbReference>
<dbReference type="EMBL" id="BTPU01000002">
    <property type="protein sequence ID" value="GMQ60923.1"/>
    <property type="molecule type" value="Genomic_DNA"/>
</dbReference>
<evidence type="ECO:0000313" key="2">
    <source>
        <dbReference type="Proteomes" id="UP001374599"/>
    </source>
</evidence>
<reference evidence="1" key="1">
    <citation type="submission" date="2023-09" db="EMBL/GenBank/DDBJ databases">
        <title>Vallitalea sediminicola and Vallitalea maricola sp. nov., anaerobic bacteria isolated from marine sediment.</title>
        <authorList>
            <person name="Hirano S."/>
            <person name="Maeda A."/>
            <person name="Terahara T."/>
            <person name="Mori K."/>
            <person name="Hamada M."/>
            <person name="Matsumoto R."/>
            <person name="Kobayashi T."/>
        </authorList>
    </citation>
    <scope>NUCLEOTIDE SEQUENCE</scope>
    <source>
        <strain evidence="1">AN17-2</strain>
    </source>
</reference>
<protein>
    <submittedName>
        <fullName evidence="1">Uncharacterized protein</fullName>
    </submittedName>
</protein>
<organism evidence="1 2">
    <name type="scientific">Vallitalea maricola</name>
    <dbReference type="NCBI Taxonomy" id="3074433"/>
    <lineage>
        <taxon>Bacteria</taxon>
        <taxon>Bacillati</taxon>
        <taxon>Bacillota</taxon>
        <taxon>Clostridia</taxon>
        <taxon>Lachnospirales</taxon>
        <taxon>Vallitaleaceae</taxon>
        <taxon>Vallitalea</taxon>
    </lineage>
</organism>
<name>A0ACB5UEG8_9FIRM</name>
<proteinExistence type="predicted"/>